<dbReference type="InterPro" id="IPR050888">
    <property type="entry name" value="ZnF_C2H2-type_TF"/>
</dbReference>
<keyword evidence="5" id="KW-0862">Zinc</keyword>
<evidence type="ECO:0000313" key="11">
    <source>
        <dbReference type="Proteomes" id="UP001652661"/>
    </source>
</evidence>
<feature type="compositionally biased region" description="Low complexity" evidence="9">
    <location>
        <begin position="208"/>
        <end position="218"/>
    </location>
</feature>
<accession>A0A6P4IRV4</accession>
<evidence type="ECO:0000259" key="10">
    <source>
        <dbReference type="PROSITE" id="PS50157"/>
    </source>
</evidence>
<dbReference type="PANTHER" id="PTHR24406">
    <property type="entry name" value="TRANSCRIPTIONAL REPRESSOR CTCFL-RELATED"/>
    <property type="match status" value="1"/>
</dbReference>
<evidence type="ECO:0000256" key="8">
    <source>
        <dbReference type="SAM" id="Coils"/>
    </source>
</evidence>
<dbReference type="GO" id="GO:0008270">
    <property type="term" value="F:zinc ion binding"/>
    <property type="evidence" value="ECO:0007669"/>
    <property type="project" value="UniProtKB-KW"/>
</dbReference>
<evidence type="ECO:0000256" key="4">
    <source>
        <dbReference type="ARBA" id="ARBA00022771"/>
    </source>
</evidence>
<evidence type="ECO:0000256" key="9">
    <source>
        <dbReference type="SAM" id="MobiDB-lite"/>
    </source>
</evidence>
<reference evidence="12" key="1">
    <citation type="submission" date="2025-08" db="UniProtKB">
        <authorList>
            <consortium name="RefSeq"/>
        </authorList>
    </citation>
    <scope>IDENTIFICATION</scope>
    <source>
        <strain evidence="12">14028-0561.14</strain>
        <tissue evidence="12">Whole fly</tissue>
    </source>
</reference>
<feature type="region of interest" description="Disordered" evidence="9">
    <location>
        <begin position="199"/>
        <end position="219"/>
    </location>
</feature>
<keyword evidence="6" id="KW-0539">Nucleus</keyword>
<keyword evidence="11" id="KW-1185">Reference proteome</keyword>
<feature type="region of interest" description="Disordered" evidence="9">
    <location>
        <begin position="261"/>
        <end position="282"/>
    </location>
</feature>
<organism evidence="11 12">
    <name type="scientific">Drosophila kikkawai</name>
    <name type="common">Fruit fly</name>
    <dbReference type="NCBI Taxonomy" id="30033"/>
    <lineage>
        <taxon>Eukaryota</taxon>
        <taxon>Metazoa</taxon>
        <taxon>Ecdysozoa</taxon>
        <taxon>Arthropoda</taxon>
        <taxon>Hexapoda</taxon>
        <taxon>Insecta</taxon>
        <taxon>Pterygota</taxon>
        <taxon>Neoptera</taxon>
        <taxon>Endopterygota</taxon>
        <taxon>Diptera</taxon>
        <taxon>Brachycera</taxon>
        <taxon>Muscomorpha</taxon>
        <taxon>Ephydroidea</taxon>
        <taxon>Drosophilidae</taxon>
        <taxon>Drosophila</taxon>
        <taxon>Sophophora</taxon>
    </lineage>
</organism>
<dbReference type="RefSeq" id="XP_017031712.1">
    <property type="nucleotide sequence ID" value="XM_017176223.3"/>
</dbReference>
<keyword evidence="4 7" id="KW-0863">Zinc-finger</keyword>
<evidence type="ECO:0000313" key="12">
    <source>
        <dbReference type="RefSeq" id="XP_017031712.1"/>
    </source>
</evidence>
<feature type="region of interest" description="Disordered" evidence="9">
    <location>
        <begin position="135"/>
        <end position="181"/>
    </location>
</feature>
<dbReference type="OrthoDB" id="6778897at2759"/>
<evidence type="ECO:0000256" key="3">
    <source>
        <dbReference type="ARBA" id="ARBA00022737"/>
    </source>
</evidence>
<evidence type="ECO:0000256" key="7">
    <source>
        <dbReference type="PROSITE-ProRule" id="PRU00042"/>
    </source>
</evidence>
<name>A0A6P4IRV4_DROKI</name>
<dbReference type="GeneID" id="108081168"/>
<feature type="domain" description="C2H2-type" evidence="10">
    <location>
        <begin position="24"/>
        <end position="47"/>
    </location>
</feature>
<feature type="compositionally biased region" description="Polar residues" evidence="9">
    <location>
        <begin position="325"/>
        <end position="336"/>
    </location>
</feature>
<evidence type="ECO:0000256" key="5">
    <source>
        <dbReference type="ARBA" id="ARBA00022833"/>
    </source>
</evidence>
<dbReference type="Gene3D" id="3.30.160.60">
    <property type="entry name" value="Classic Zinc Finger"/>
    <property type="match status" value="1"/>
</dbReference>
<evidence type="ECO:0000256" key="2">
    <source>
        <dbReference type="ARBA" id="ARBA00022723"/>
    </source>
</evidence>
<feature type="coiled-coil region" evidence="8">
    <location>
        <begin position="227"/>
        <end position="254"/>
    </location>
</feature>
<evidence type="ECO:0000256" key="1">
    <source>
        <dbReference type="ARBA" id="ARBA00004123"/>
    </source>
</evidence>
<keyword evidence="8" id="KW-0175">Coiled coil</keyword>
<evidence type="ECO:0000256" key="6">
    <source>
        <dbReference type="ARBA" id="ARBA00023242"/>
    </source>
</evidence>
<comment type="subcellular location">
    <subcellularLocation>
        <location evidence="1">Nucleus</location>
    </subcellularLocation>
</comment>
<dbReference type="PROSITE" id="PS00028">
    <property type="entry name" value="ZINC_FINGER_C2H2_1"/>
    <property type="match status" value="3"/>
</dbReference>
<protein>
    <recommendedName>
        <fullName evidence="10">C2H2-type domain-containing protein</fullName>
    </recommendedName>
</protein>
<dbReference type="InterPro" id="IPR013087">
    <property type="entry name" value="Znf_C2H2_type"/>
</dbReference>
<keyword evidence="2" id="KW-0479">Metal-binding</keyword>
<dbReference type="SMART" id="SM00355">
    <property type="entry name" value="ZnF_C2H2"/>
    <property type="match status" value="7"/>
</dbReference>
<keyword evidence="3" id="KW-0677">Repeat</keyword>
<dbReference type="GO" id="GO:0005634">
    <property type="term" value="C:nucleus"/>
    <property type="evidence" value="ECO:0007669"/>
    <property type="project" value="UniProtKB-SubCell"/>
</dbReference>
<gene>
    <name evidence="12" type="primary">LOC108081168</name>
</gene>
<feature type="region of interest" description="Disordered" evidence="9">
    <location>
        <begin position="306"/>
        <end position="336"/>
    </location>
</feature>
<feature type="compositionally biased region" description="Basic residues" evidence="9">
    <location>
        <begin position="168"/>
        <end position="181"/>
    </location>
</feature>
<dbReference type="Proteomes" id="UP001652661">
    <property type="component" value="Chromosome 3R"/>
</dbReference>
<feature type="compositionally biased region" description="Polar residues" evidence="9">
    <location>
        <begin position="143"/>
        <end position="155"/>
    </location>
</feature>
<dbReference type="PROSITE" id="PS50157">
    <property type="entry name" value="ZINC_FINGER_C2H2_2"/>
    <property type="match status" value="2"/>
</dbReference>
<feature type="domain" description="C2H2-type" evidence="10">
    <location>
        <begin position="100"/>
        <end position="128"/>
    </location>
</feature>
<proteinExistence type="predicted"/>
<feature type="region of interest" description="Disordered" evidence="9">
    <location>
        <begin position="451"/>
        <end position="488"/>
    </location>
</feature>
<dbReference type="AlphaFoldDB" id="A0A6P4IRV4"/>
<dbReference type="Pfam" id="PF00096">
    <property type="entry name" value="zf-C2H2"/>
    <property type="match status" value="1"/>
</dbReference>
<sequence length="557" mass="64683">MSKNVSLTDEQSRLNARLEAHMVYICPECGKAFRTQAEWRQHLNTKHDYLNKTYSDFNFIQIDERFHECQLCFKWVENAHNTIALLQYHYFMHLEHSETYRCVHCRMAYTRRRALNVHLMDTHMREIEKYENKLRQMKRQEQKPSTAPAANSVNPGNAEKQVATKGPLRGRPKLNMQTKKRKDLLQTALMDIDLVAEMEKPSAQSPPAATKTTNNTNASEQNLDRCLNAYEDILRKEEEKVPKYEADLDALCQEFFEDKESLTQDKGDEEKDEAAAPVAQEAQKENQEVVIIEIDALGKEEVAQLRKEMNTSSPQQQSAKRRRLSTTPTRDSDTEISTNGLTKLISYLCPKCGKEIASMDEWRAHVFKKHDFEHIIENSFKILEPGRKAMCLQCREVQPTTRRSQLQKHCFKHLPFRSYLKCTLCYRTKTSTSKIFNHIRYNHQEELQRKNKTQLLIKPEPKWASPKRPATRPDKAGSGGKDEDGEEEEGESLICEHCNKVFKTKWRYGRHIAGCRRAGMLRPSTPVEGSIAALLSHLREGCQRINPIWRSMQLNKT</sequence>